<sequence length="33" mass="3950">MYEVTLILPKDRTELEKKYSQLLGKIIADRLRD</sequence>
<dbReference type="EMBL" id="CP096983">
    <property type="protein sequence ID" value="URZ11548.1"/>
    <property type="molecule type" value="Genomic_DNA"/>
</dbReference>
<dbReference type="STRING" id="84029.CROST_35290"/>
<evidence type="ECO:0000313" key="2">
    <source>
        <dbReference type="Proteomes" id="UP000190951"/>
    </source>
</evidence>
<organism evidence="1 2">
    <name type="scientific">Clostridium felsineum</name>
    <dbReference type="NCBI Taxonomy" id="36839"/>
    <lineage>
        <taxon>Bacteria</taxon>
        <taxon>Bacillati</taxon>
        <taxon>Bacillota</taxon>
        <taxon>Clostridia</taxon>
        <taxon>Eubacteriales</taxon>
        <taxon>Clostridiaceae</taxon>
        <taxon>Clostridium</taxon>
    </lineage>
</organism>
<name>A0A1S8MDX1_9CLOT</name>
<gene>
    <name evidence="1" type="ORF">CROST_022650</name>
</gene>
<proteinExistence type="predicted"/>
<accession>A0A1S8MDX1</accession>
<reference evidence="1 2" key="1">
    <citation type="submission" date="2022-04" db="EMBL/GenBank/DDBJ databases">
        <title>Genome sequence of C. roseum typestrain.</title>
        <authorList>
            <person name="Poehlein A."/>
            <person name="Schoch T."/>
            <person name="Duerre P."/>
            <person name="Daniel R."/>
        </authorList>
    </citation>
    <scope>NUCLEOTIDE SEQUENCE [LARGE SCALE GENOMIC DNA]</scope>
    <source>
        <strain evidence="1 2">DSM 7320</strain>
    </source>
</reference>
<evidence type="ECO:0000313" key="1">
    <source>
        <dbReference type="EMBL" id="URZ11548.1"/>
    </source>
</evidence>
<dbReference type="Proteomes" id="UP000190951">
    <property type="component" value="Chromosome"/>
</dbReference>
<dbReference type="AlphaFoldDB" id="A0A1S8MDX1"/>
<dbReference type="KEGG" id="crw:CROST_022650"/>
<protein>
    <submittedName>
        <fullName evidence="1">Uncharacterized protein</fullName>
    </submittedName>
</protein>
<keyword evidence="2" id="KW-1185">Reference proteome</keyword>